<name>A0AAN7X3Q9_ELEMC</name>
<accession>A0AAN7X3Q9</accession>
<gene>
    <name evidence="1" type="ORF">PBY51_014856</name>
</gene>
<dbReference type="Proteomes" id="UP001346869">
    <property type="component" value="Unassembled WGS sequence"/>
</dbReference>
<reference evidence="1 2" key="1">
    <citation type="journal article" date="2023" name="Genes (Basel)">
        <title>Chromosome-Level Genome Assembly and Circadian Gene Repertoire of the Patagonia Blennie Eleginops maclovinus-The Closest Ancestral Proxy of Antarctic Cryonotothenioids.</title>
        <authorList>
            <person name="Cheng C.C."/>
            <person name="Rivera-Colon A.G."/>
            <person name="Minhas B.F."/>
            <person name="Wilson L."/>
            <person name="Rayamajhi N."/>
            <person name="Vargas-Chacoff L."/>
            <person name="Catchen J.M."/>
        </authorList>
    </citation>
    <scope>NUCLEOTIDE SEQUENCE [LARGE SCALE GENOMIC DNA]</scope>
    <source>
        <strain evidence="1">JMC-PN-2008</strain>
    </source>
</reference>
<evidence type="ECO:0000313" key="1">
    <source>
        <dbReference type="EMBL" id="KAK5853725.1"/>
    </source>
</evidence>
<dbReference type="AlphaFoldDB" id="A0AAN7X3Q9"/>
<reference evidence="1 2" key="2">
    <citation type="journal article" date="2023" name="Mol. Biol. Evol.">
        <title>Genomics of Secondarily Temperate Adaptation in the Only Non-Antarctic Icefish.</title>
        <authorList>
            <person name="Rivera-Colon A.G."/>
            <person name="Rayamajhi N."/>
            <person name="Minhas B.F."/>
            <person name="Madrigal G."/>
            <person name="Bilyk K.T."/>
            <person name="Yoon V."/>
            <person name="Hune M."/>
            <person name="Gregory S."/>
            <person name="Cheng C.H.C."/>
            <person name="Catchen J.M."/>
        </authorList>
    </citation>
    <scope>NUCLEOTIDE SEQUENCE [LARGE SCALE GENOMIC DNA]</scope>
    <source>
        <strain evidence="1">JMC-PN-2008</strain>
    </source>
</reference>
<proteinExistence type="predicted"/>
<evidence type="ECO:0000313" key="2">
    <source>
        <dbReference type="Proteomes" id="UP001346869"/>
    </source>
</evidence>
<comment type="caution">
    <text evidence="1">The sequence shown here is derived from an EMBL/GenBank/DDBJ whole genome shotgun (WGS) entry which is preliminary data.</text>
</comment>
<keyword evidence="2" id="KW-1185">Reference proteome</keyword>
<dbReference type="EMBL" id="JAUZQC010000019">
    <property type="protein sequence ID" value="KAK5853725.1"/>
    <property type="molecule type" value="Genomic_DNA"/>
</dbReference>
<protein>
    <submittedName>
        <fullName evidence="1">Uncharacterized protein</fullName>
    </submittedName>
</protein>
<organism evidence="1 2">
    <name type="scientific">Eleginops maclovinus</name>
    <name type="common">Patagonian blennie</name>
    <name type="synonym">Eleginus maclovinus</name>
    <dbReference type="NCBI Taxonomy" id="56733"/>
    <lineage>
        <taxon>Eukaryota</taxon>
        <taxon>Metazoa</taxon>
        <taxon>Chordata</taxon>
        <taxon>Craniata</taxon>
        <taxon>Vertebrata</taxon>
        <taxon>Euteleostomi</taxon>
        <taxon>Actinopterygii</taxon>
        <taxon>Neopterygii</taxon>
        <taxon>Teleostei</taxon>
        <taxon>Neoteleostei</taxon>
        <taxon>Acanthomorphata</taxon>
        <taxon>Eupercaria</taxon>
        <taxon>Perciformes</taxon>
        <taxon>Notothenioidei</taxon>
        <taxon>Eleginopidae</taxon>
        <taxon>Eleginops</taxon>
    </lineage>
</organism>
<sequence>MPSNMHFVGTSTGTDTSTEERAVTWIQPHPVPAALRLSGFRSQSYDTAHSAAAQHAPLFICRTLWSRAVCAGFGFSGLLLALCL</sequence>